<feature type="compositionally biased region" description="Polar residues" evidence="1">
    <location>
        <begin position="416"/>
        <end position="432"/>
    </location>
</feature>
<sequence length="1031" mass="115745">MMRERKTYRGARLSTGLKDEFNDIFKARAMEKKGVQSSTKPDSENTQAQPAQQKKTTSILPVTTVIKNAASTKIAKKRTRDEFDMDSSDDEDIRSKPKEVRPPITKKITGDGQNGTKPRSSVKPVNVTKPAPVVKITKKAERDIFGVDLSEDEGIGHSSKETLQPKIKKPTAETRNGANGKKLTTRTVVSSASNSDGEQNKLKPQTKILAKQAPNGIKKPDLKVTKRKVRASSDSESDVQAKSRKTKPSKDTGFKRKLGREADVDGVQKPPTKRQDRTAKTHHLPYPISKTENSKKQSNGIVRETTSSKFLGKKPASQETEAMDLEPVDIEIPIYDHAVDLSYASLSSPAKKVPTLAKEPSAVEMPALLTELIESAVADIEEHQPMRKIKRPVKKPKPVEEPVIKKLELISQESSLTNVDTETDSQSQSQLATFAADSGVKTTRSKFRNEGAAKKSYGVAQRTMRQPVTEEEQMEDQKLELDRTREEAANKARREEEKQKKEAEVEKAPVSKKTGKGKANEKETAGKGKGKMDEYDMDDDGPKVMSRHALLQKGRHQRVLNEIDGLIEDSRKENPTRRSSILDFAFKMSSNTDIGKEFVQKFRLNSYDSKLLRDLDKEQDELTRIGYGWIIFILLNEELHSGRAIDLMLENGGFEMLNAMLSSDEDLDELAKSSVLKLQIQINMLTGKLRSRLLECRFIRDNKPGNFSQRYIALMILNTMFKSVSKDEGRKAILEKFDPRQFVEILSPLTRFVDPPTGPAITNFSLSTSILSHYSQGARIYSPLNELLESDHIEILSNVLPTVLDWQILYSTEDVDHIKDFQAAVLKLCIDRTNDDPETSTMIADHRNGLAMIAETCTKQFHNLNNIGAQENDVSKDIDILVLTSILLSNLLEFSETARIFLRSQKLGKNALIKSLMDTFVARHDRLELAESVEETHLNVAFGYLTVALAYACRDHEIRTQVRTQLRGTLEPLILAVTAFKVQNQTLEEVENAISSQDDLLLDLGEDAPTKLSYTSRLEDILDELRNYRAR</sequence>
<dbReference type="AlphaFoldDB" id="A0AAV9XKJ6"/>
<feature type="domain" description="Wings apart-like protein C-terminal" evidence="2">
    <location>
        <begin position="546"/>
        <end position="897"/>
    </location>
</feature>
<feature type="compositionally biased region" description="Polar residues" evidence="1">
    <location>
        <begin position="296"/>
        <end position="309"/>
    </location>
</feature>
<feature type="compositionally biased region" description="Low complexity" evidence="1">
    <location>
        <begin position="46"/>
        <end position="57"/>
    </location>
</feature>
<organism evidence="3 4">
    <name type="scientific">Orbilia ellipsospora</name>
    <dbReference type="NCBI Taxonomy" id="2528407"/>
    <lineage>
        <taxon>Eukaryota</taxon>
        <taxon>Fungi</taxon>
        <taxon>Dikarya</taxon>
        <taxon>Ascomycota</taxon>
        <taxon>Pezizomycotina</taxon>
        <taxon>Orbiliomycetes</taxon>
        <taxon>Orbiliales</taxon>
        <taxon>Orbiliaceae</taxon>
        <taxon>Orbilia</taxon>
    </lineage>
</organism>
<gene>
    <name evidence="3" type="ORF">TWF694_007517</name>
</gene>
<feature type="region of interest" description="Disordered" evidence="1">
    <location>
        <begin position="150"/>
        <end position="324"/>
    </location>
</feature>
<feature type="compositionally biased region" description="Basic and acidic residues" evidence="1">
    <location>
        <begin position="518"/>
        <end position="534"/>
    </location>
</feature>
<feature type="compositionally biased region" description="Acidic residues" evidence="1">
    <location>
        <begin position="83"/>
        <end position="92"/>
    </location>
</feature>
<dbReference type="EMBL" id="JAVHJO010000003">
    <property type="protein sequence ID" value="KAK6541724.1"/>
    <property type="molecule type" value="Genomic_DNA"/>
</dbReference>
<evidence type="ECO:0000256" key="1">
    <source>
        <dbReference type="SAM" id="MobiDB-lite"/>
    </source>
</evidence>
<feature type="compositionally biased region" description="Polar residues" evidence="1">
    <location>
        <begin position="185"/>
        <end position="197"/>
    </location>
</feature>
<feature type="compositionally biased region" description="Basic and acidic residues" evidence="1">
    <location>
        <begin position="248"/>
        <end position="263"/>
    </location>
</feature>
<evidence type="ECO:0000313" key="4">
    <source>
        <dbReference type="Proteomes" id="UP001365542"/>
    </source>
</evidence>
<keyword evidence="4" id="KW-1185">Reference proteome</keyword>
<evidence type="ECO:0000313" key="3">
    <source>
        <dbReference type="EMBL" id="KAK6541724.1"/>
    </source>
</evidence>
<protein>
    <recommendedName>
        <fullName evidence="2">Wings apart-like protein C-terminal domain-containing protein</fullName>
    </recommendedName>
</protein>
<dbReference type="Pfam" id="PF07814">
    <property type="entry name" value="WAPL"/>
    <property type="match status" value="1"/>
</dbReference>
<feature type="region of interest" description="Disordered" evidence="1">
    <location>
        <begin position="416"/>
        <end position="536"/>
    </location>
</feature>
<evidence type="ECO:0000259" key="2">
    <source>
        <dbReference type="Pfam" id="PF07814"/>
    </source>
</evidence>
<reference evidence="3 4" key="1">
    <citation type="submission" date="2019-10" db="EMBL/GenBank/DDBJ databases">
        <authorList>
            <person name="Palmer J.M."/>
        </authorList>
    </citation>
    <scope>NUCLEOTIDE SEQUENCE [LARGE SCALE GENOMIC DNA]</scope>
    <source>
        <strain evidence="3 4">TWF694</strain>
    </source>
</reference>
<dbReference type="Proteomes" id="UP001365542">
    <property type="component" value="Unassembled WGS sequence"/>
</dbReference>
<proteinExistence type="predicted"/>
<accession>A0AAV9XKJ6</accession>
<name>A0AAV9XKJ6_9PEZI</name>
<feature type="compositionally biased region" description="Basic and acidic residues" evidence="1">
    <location>
        <begin position="475"/>
        <end position="509"/>
    </location>
</feature>
<feature type="region of interest" description="Disordered" evidence="1">
    <location>
        <begin position="31"/>
        <end position="128"/>
    </location>
</feature>
<dbReference type="InterPro" id="IPR022771">
    <property type="entry name" value="WAPL_C"/>
</dbReference>
<feature type="compositionally biased region" description="Polar residues" evidence="1">
    <location>
        <begin position="58"/>
        <end position="71"/>
    </location>
</feature>
<dbReference type="Gene3D" id="1.25.10.10">
    <property type="entry name" value="Leucine-rich Repeat Variant"/>
    <property type="match status" value="2"/>
</dbReference>
<comment type="caution">
    <text evidence="3">The sequence shown here is derived from an EMBL/GenBank/DDBJ whole genome shotgun (WGS) entry which is preliminary data.</text>
</comment>
<dbReference type="InterPro" id="IPR011989">
    <property type="entry name" value="ARM-like"/>
</dbReference>